<dbReference type="Gene3D" id="1.10.20.10">
    <property type="entry name" value="Histone, subunit A"/>
    <property type="match status" value="1"/>
</dbReference>
<proteinExistence type="predicted"/>
<reference evidence="2" key="1">
    <citation type="submission" date="2023-03" db="EMBL/GenBank/DDBJ databases">
        <title>Massive genome expansion in bonnet fungi (Mycena s.s.) driven by repeated elements and novel gene families across ecological guilds.</title>
        <authorList>
            <consortium name="Lawrence Berkeley National Laboratory"/>
            <person name="Harder C.B."/>
            <person name="Miyauchi S."/>
            <person name="Viragh M."/>
            <person name="Kuo A."/>
            <person name="Thoen E."/>
            <person name="Andreopoulos B."/>
            <person name="Lu D."/>
            <person name="Skrede I."/>
            <person name="Drula E."/>
            <person name="Henrissat B."/>
            <person name="Morin E."/>
            <person name="Kohler A."/>
            <person name="Barry K."/>
            <person name="LaButti K."/>
            <person name="Morin E."/>
            <person name="Salamov A."/>
            <person name="Lipzen A."/>
            <person name="Mereny Z."/>
            <person name="Hegedus B."/>
            <person name="Baldrian P."/>
            <person name="Stursova M."/>
            <person name="Weitz H."/>
            <person name="Taylor A."/>
            <person name="Grigoriev I.V."/>
            <person name="Nagy L.G."/>
            <person name="Martin F."/>
            <person name="Kauserud H."/>
        </authorList>
    </citation>
    <scope>NUCLEOTIDE SEQUENCE</scope>
    <source>
        <strain evidence="2">CBHHK200</strain>
    </source>
</reference>
<gene>
    <name evidence="2" type="ORF">C8F04DRAFT_1255772</name>
</gene>
<dbReference type="Proteomes" id="UP001218188">
    <property type="component" value="Unassembled WGS sequence"/>
</dbReference>
<name>A0AAD6T2C8_9AGAR</name>
<protein>
    <recommendedName>
        <fullName evidence="4">Histone H2B</fullName>
    </recommendedName>
</protein>
<evidence type="ECO:0000256" key="1">
    <source>
        <dbReference type="SAM" id="MobiDB-lite"/>
    </source>
</evidence>
<dbReference type="SUPFAM" id="SSF47113">
    <property type="entry name" value="Histone-fold"/>
    <property type="match status" value="1"/>
</dbReference>
<comment type="caution">
    <text evidence="2">The sequence shown here is derived from an EMBL/GenBank/DDBJ whole genome shotgun (WGS) entry which is preliminary data.</text>
</comment>
<accession>A0AAD6T2C8</accession>
<sequence length="141" mass="15255">MSASGQALTRPASTAGKAPASTAGKAPAKTVGAKAGKKSATKKAAAPAADGEKKKRKKARKETYSSYIYKVLKQVHWAQLSVPNVAIWLVLASTAKSGNRTNHFKIFKRRHVEDVSRRFVTPSERFNAFKTSKSAALMHRS</sequence>
<evidence type="ECO:0008006" key="4">
    <source>
        <dbReference type="Google" id="ProtNLM"/>
    </source>
</evidence>
<keyword evidence="3" id="KW-1185">Reference proteome</keyword>
<evidence type="ECO:0000313" key="3">
    <source>
        <dbReference type="Proteomes" id="UP001218188"/>
    </source>
</evidence>
<dbReference type="EMBL" id="JARJCM010000031">
    <property type="protein sequence ID" value="KAJ7038491.1"/>
    <property type="molecule type" value="Genomic_DNA"/>
</dbReference>
<evidence type="ECO:0000313" key="2">
    <source>
        <dbReference type="EMBL" id="KAJ7038491.1"/>
    </source>
</evidence>
<dbReference type="AlphaFoldDB" id="A0AAD6T2C8"/>
<feature type="region of interest" description="Disordered" evidence="1">
    <location>
        <begin position="1"/>
        <end position="62"/>
    </location>
</feature>
<dbReference type="InterPro" id="IPR009072">
    <property type="entry name" value="Histone-fold"/>
</dbReference>
<organism evidence="2 3">
    <name type="scientific">Mycena alexandri</name>
    <dbReference type="NCBI Taxonomy" id="1745969"/>
    <lineage>
        <taxon>Eukaryota</taxon>
        <taxon>Fungi</taxon>
        <taxon>Dikarya</taxon>
        <taxon>Basidiomycota</taxon>
        <taxon>Agaricomycotina</taxon>
        <taxon>Agaricomycetes</taxon>
        <taxon>Agaricomycetidae</taxon>
        <taxon>Agaricales</taxon>
        <taxon>Marasmiineae</taxon>
        <taxon>Mycenaceae</taxon>
        <taxon>Mycena</taxon>
    </lineage>
</organism>
<feature type="compositionally biased region" description="Low complexity" evidence="1">
    <location>
        <begin position="23"/>
        <end position="34"/>
    </location>
</feature>
<dbReference type="GO" id="GO:0046982">
    <property type="term" value="F:protein heterodimerization activity"/>
    <property type="evidence" value="ECO:0007669"/>
    <property type="project" value="InterPro"/>
</dbReference>